<protein>
    <submittedName>
        <fullName evidence="1">Uncharacterized protein</fullName>
    </submittedName>
</protein>
<keyword evidence="2" id="KW-1185">Reference proteome</keyword>
<dbReference type="InterPro" id="IPR024079">
    <property type="entry name" value="MetalloPept_cat_dom_sf"/>
</dbReference>
<dbReference type="Proteomes" id="UP000001817">
    <property type="component" value="Chromosome 1"/>
</dbReference>
<accession>Q141N3</accession>
<reference evidence="1 2" key="1">
    <citation type="journal article" date="2006" name="Proc. Natl. Acad. Sci. U.S.A.">
        <title>Burkholderia xenovorans LB400 harbors a multi-replicon, 9.73-Mbp genome shaped for versatility.</title>
        <authorList>
            <person name="Chain P.S."/>
            <person name="Denef V.J."/>
            <person name="Konstantinidis K.T."/>
            <person name="Vergez L.M."/>
            <person name="Agullo L."/>
            <person name="Reyes V.L."/>
            <person name="Hauser L."/>
            <person name="Cordova M."/>
            <person name="Gomez L."/>
            <person name="Gonzalez M."/>
            <person name="Land M."/>
            <person name="Lao V."/>
            <person name="Larimer F."/>
            <person name="LiPuma J.J."/>
            <person name="Mahenthiralingam E."/>
            <person name="Malfatti S.A."/>
            <person name="Marx C.J."/>
            <person name="Parnell J.J."/>
            <person name="Ramette A."/>
            <person name="Richardson P."/>
            <person name="Seeger M."/>
            <person name="Smith D."/>
            <person name="Spilker T."/>
            <person name="Sul W.J."/>
            <person name="Tsoi T.V."/>
            <person name="Ulrich L.E."/>
            <person name="Zhulin I.B."/>
            <person name="Tiedje J.M."/>
        </authorList>
    </citation>
    <scope>NUCLEOTIDE SEQUENCE [LARGE SCALE GENOMIC DNA]</scope>
    <source>
        <strain evidence="1 2">LB400</strain>
    </source>
</reference>
<dbReference type="Gene3D" id="3.40.390.10">
    <property type="entry name" value="Collagenase (Catalytic Domain)"/>
    <property type="match status" value="1"/>
</dbReference>
<organism evidence="1 2">
    <name type="scientific">Paraburkholderia xenovorans (strain LB400)</name>
    <dbReference type="NCBI Taxonomy" id="266265"/>
    <lineage>
        <taxon>Bacteria</taxon>
        <taxon>Pseudomonadati</taxon>
        <taxon>Pseudomonadota</taxon>
        <taxon>Betaproteobacteria</taxon>
        <taxon>Burkholderiales</taxon>
        <taxon>Burkholderiaceae</taxon>
        <taxon>Paraburkholderia</taxon>
    </lineage>
</organism>
<dbReference type="KEGG" id="bxb:DR64_700"/>
<proteinExistence type="predicted"/>
<dbReference type="OrthoDB" id="1242806at2"/>
<dbReference type="eggNOG" id="COG3209">
    <property type="taxonomic scope" value="Bacteria"/>
</dbReference>
<evidence type="ECO:0000313" key="1">
    <source>
        <dbReference type="EMBL" id="ABE29956.1"/>
    </source>
</evidence>
<evidence type="ECO:0000313" key="2">
    <source>
        <dbReference type="Proteomes" id="UP000001817"/>
    </source>
</evidence>
<dbReference type="PATRIC" id="fig|266265.5.peg.1463"/>
<sequence>MIVTFPLEDDPYYSAPPAPPYPQSANAALTTPALVRKYIDLAKHMAGGVFPVGQNRFWHGGVHLAGKGPVRAVANGTIVAYRLDPAYQQSSLDWLNRMGTPGSTRQPRLFSGSFVLIRHEFEATNHVTDRYVGAHFYSLYANLLPQKGLLTKAVLPPFLTTGGAAIPVSALRGDEVTVTAVIDDGHRMVKVRVTDINSYASREGWIERMYLDVEPRVALAPSQKIRLGYPIAWLYACHPSEKQWLPVGRAEVCRYPVRVGQVIGYPGITDGNLGAVSDSFHFEIFTSKNALVKPMKPLAPLDIQNPISSRQDYVDGTKGDGMGKVWLTRNARLARKKLDRLIATLSAPDMKLFPSGSCFISAIPCATDGLQPAALNKLICFKLYGMDGETYYAYARQEGAAADGRDFVRDAWVTLTTDSDWIARGWQTYEDSELNTHDDGFVEDDDAVMQAIVTAAHKSSASLSLEDLHAEGVDAILRTTAIRFHTEWDSDHNSTRYEKLQTGAHPPLPQLTDDQFNAFLSDVQSQQFWRDAGVMNDGRNATNGTPLSTSMDPKNWHFHPVGFLAQMRECLATDATLSEEAFELEILKSWNTGLKLIEKRLKQLEPWAHEDAAMPLPPPARSAVIREYATLHTIHNVRHTDFWSNFEYWFGITPNDVASPESLHGTLAAALAGHHVYKYLKGMREFFKHISMQRVVKGALGYRAGAYVFAGVLPDKPLVPARSGFQMEYINIGCEYGPFFRAFSLANPIDQNRMEVQLHEVAHLRNTAHANDQKIELAATVADPYHFNQQTAYGARAARVLAEFTPNRAMANAENIAFFIESAKDEA</sequence>
<name>Q141N3_PARXL</name>
<dbReference type="STRING" id="266265.Bxe_A3023"/>
<gene>
    <name evidence="1" type="ORF">Bxe_A3023</name>
</gene>
<dbReference type="AlphaFoldDB" id="Q141N3"/>
<dbReference type="KEGG" id="bxe:Bxe_A3023"/>
<dbReference type="EMBL" id="CP000270">
    <property type="protein sequence ID" value="ABE29956.1"/>
    <property type="molecule type" value="Genomic_DNA"/>
</dbReference>
<dbReference type="GO" id="GO:0008237">
    <property type="term" value="F:metallopeptidase activity"/>
    <property type="evidence" value="ECO:0007669"/>
    <property type="project" value="InterPro"/>
</dbReference>
<dbReference type="SUPFAM" id="SSF55486">
    <property type="entry name" value="Metalloproteases ('zincins'), catalytic domain"/>
    <property type="match status" value="1"/>
</dbReference>
<dbReference type="RefSeq" id="WP_011487670.1">
    <property type="nucleotide sequence ID" value="NC_007951.1"/>
</dbReference>